<dbReference type="EMBL" id="CP065202">
    <property type="protein sequence ID" value="QPL31927.1"/>
    <property type="molecule type" value="Genomic_DNA"/>
</dbReference>
<sequence>MALYIDLLITDNDLTLDPSNQPVLIDDRGSIAQDIAHMIRESGLLVRLVAERDRFQRADCIQQMELIVEDDRRLVPGTARIIDQKDGQYLVTAQTVEFGIIKVAV</sequence>
<evidence type="ECO:0000313" key="1">
    <source>
        <dbReference type="EMBL" id="QPL31927.1"/>
    </source>
</evidence>
<proteinExistence type="predicted"/>
<evidence type="ECO:0000313" key="2">
    <source>
        <dbReference type="Proteomes" id="UP000594467"/>
    </source>
</evidence>
<reference evidence="1 2" key="1">
    <citation type="submission" date="2020-11" db="EMBL/GenBank/DDBJ databases">
        <title>The Complete Genome of Pseudomonas fragi A13BB.</title>
        <authorList>
            <person name="Awolope O.K."/>
            <person name="O'Driscoll N.H."/>
            <person name="Di Salvo A."/>
            <person name="Lamb A.J."/>
        </authorList>
    </citation>
    <scope>NUCLEOTIDE SEQUENCE [LARGE SCALE GENOMIC DNA]</scope>
    <source>
        <strain evidence="1 2">A13BB</strain>
    </source>
</reference>
<protein>
    <submittedName>
        <fullName evidence="1">DUF2590 family protein</fullName>
    </submittedName>
</protein>
<name>A0A9Q6VP19_PSEFR</name>
<dbReference type="InterPro" id="IPR019697">
    <property type="entry name" value="Phage_HP1_Orf28"/>
</dbReference>
<dbReference type="Pfam" id="PF10761">
    <property type="entry name" value="DUF2590"/>
    <property type="match status" value="1"/>
</dbReference>
<dbReference type="Proteomes" id="UP000594467">
    <property type="component" value="Chromosome"/>
</dbReference>
<accession>A0A9Q6VP19</accession>
<gene>
    <name evidence="1" type="ORF">I5R27_02045</name>
</gene>
<dbReference type="RefSeq" id="WP_106117242.1">
    <property type="nucleotide sequence ID" value="NZ_CP065202.1"/>
</dbReference>
<organism evidence="1 2">
    <name type="scientific">Pseudomonas fragi</name>
    <dbReference type="NCBI Taxonomy" id="296"/>
    <lineage>
        <taxon>Bacteria</taxon>
        <taxon>Pseudomonadati</taxon>
        <taxon>Pseudomonadota</taxon>
        <taxon>Gammaproteobacteria</taxon>
        <taxon>Pseudomonadales</taxon>
        <taxon>Pseudomonadaceae</taxon>
        <taxon>Pseudomonas</taxon>
    </lineage>
</organism>
<dbReference type="AlphaFoldDB" id="A0A9Q6VP19"/>